<dbReference type="GO" id="GO:0006865">
    <property type="term" value="P:amino acid transport"/>
    <property type="evidence" value="ECO:0007669"/>
    <property type="project" value="UniProtKB-KW"/>
</dbReference>
<gene>
    <name evidence="8" type="ORF">H8S45_04960</name>
</gene>
<accession>A0A923LVB6</accession>
<organism evidence="8 9">
    <name type="scientific">Agathobaculum faecis</name>
    <dbReference type="NCBI Taxonomy" id="2763013"/>
    <lineage>
        <taxon>Bacteria</taxon>
        <taxon>Bacillati</taxon>
        <taxon>Bacillota</taxon>
        <taxon>Clostridia</taxon>
        <taxon>Eubacteriales</taxon>
        <taxon>Butyricicoccaceae</taxon>
        <taxon>Agathobaculum</taxon>
    </lineage>
</organism>
<keyword evidence="5 6" id="KW-0472">Membrane</keyword>
<evidence type="ECO:0000256" key="5">
    <source>
        <dbReference type="ARBA" id="ARBA00023136"/>
    </source>
</evidence>
<name>A0A923LVB6_9FIRM</name>
<evidence type="ECO:0000256" key="6">
    <source>
        <dbReference type="RuleBase" id="RU363032"/>
    </source>
</evidence>
<feature type="transmembrane region" description="Helical" evidence="6">
    <location>
        <begin position="114"/>
        <end position="133"/>
    </location>
</feature>
<dbReference type="PANTHER" id="PTHR30614:SF0">
    <property type="entry name" value="L-CYSTINE TRANSPORT SYSTEM PERMEASE PROTEIN TCYL"/>
    <property type="match status" value="1"/>
</dbReference>
<evidence type="ECO:0000313" key="9">
    <source>
        <dbReference type="Proteomes" id="UP000606499"/>
    </source>
</evidence>
<evidence type="ECO:0000256" key="4">
    <source>
        <dbReference type="ARBA" id="ARBA00022989"/>
    </source>
</evidence>
<sequence length="243" mass="27487">MNPSVIFTNLFQSFGINCTIFVVTLLVALPVGLLVAFGAMNRWEPFRCLRGSRLASGKWGAMLVGLRPIALLIKFFVWIVRGTPLMLQIIFIYYGPGLLHWGQPWNAMGTDGRVVATCAAFAINYACYFSEIFRGGIQSIPRGQYEAGQVLGMTKRQIFFKITLLQVVKRVIPPMGNEFMTLIKDTALANIIATKEIIMMSKEFINRGLIWPLFSTALFFLVFCGVLTLLFGWLERKMDYFRV</sequence>
<feature type="transmembrane region" description="Helical" evidence="6">
    <location>
        <begin position="85"/>
        <end position="102"/>
    </location>
</feature>
<comment type="subcellular location">
    <subcellularLocation>
        <location evidence="6">Cell membrane</location>
        <topology evidence="6">Multi-pass membrane protein</topology>
    </subcellularLocation>
    <subcellularLocation>
        <location evidence="1">Membrane</location>
        <topology evidence="1">Multi-pass membrane protein</topology>
    </subcellularLocation>
</comment>
<comment type="similarity">
    <text evidence="6">Belongs to the binding-protein-dependent transport system permease family.</text>
</comment>
<dbReference type="Gene3D" id="1.10.3720.10">
    <property type="entry name" value="MetI-like"/>
    <property type="match status" value="1"/>
</dbReference>
<reference evidence="8" key="1">
    <citation type="submission" date="2020-08" db="EMBL/GenBank/DDBJ databases">
        <title>Genome public.</title>
        <authorList>
            <person name="Liu C."/>
            <person name="Sun Q."/>
        </authorList>
    </citation>
    <scope>NUCLEOTIDE SEQUENCE</scope>
    <source>
        <strain evidence="8">NSJ-28</strain>
    </source>
</reference>
<feature type="transmembrane region" description="Helical" evidence="6">
    <location>
        <begin position="209"/>
        <end position="234"/>
    </location>
</feature>
<evidence type="ECO:0000256" key="3">
    <source>
        <dbReference type="ARBA" id="ARBA00022970"/>
    </source>
</evidence>
<dbReference type="Proteomes" id="UP000606499">
    <property type="component" value="Unassembled WGS sequence"/>
</dbReference>
<evidence type="ECO:0000256" key="2">
    <source>
        <dbReference type="ARBA" id="ARBA00022692"/>
    </source>
</evidence>
<evidence type="ECO:0000313" key="8">
    <source>
        <dbReference type="EMBL" id="MBC5724810.1"/>
    </source>
</evidence>
<proteinExistence type="inferred from homology"/>
<dbReference type="PROSITE" id="PS50928">
    <property type="entry name" value="ABC_TM1"/>
    <property type="match status" value="1"/>
</dbReference>
<dbReference type="EMBL" id="JACOPL010000003">
    <property type="protein sequence ID" value="MBC5724810.1"/>
    <property type="molecule type" value="Genomic_DNA"/>
</dbReference>
<dbReference type="InterPro" id="IPR000515">
    <property type="entry name" value="MetI-like"/>
</dbReference>
<dbReference type="GO" id="GO:0055085">
    <property type="term" value="P:transmembrane transport"/>
    <property type="evidence" value="ECO:0007669"/>
    <property type="project" value="InterPro"/>
</dbReference>
<evidence type="ECO:0000259" key="7">
    <source>
        <dbReference type="PROSITE" id="PS50928"/>
    </source>
</evidence>
<keyword evidence="4 6" id="KW-1133">Transmembrane helix</keyword>
<protein>
    <submittedName>
        <fullName evidence="8">Amino acid ABC transporter permease</fullName>
    </submittedName>
</protein>
<keyword evidence="6" id="KW-0813">Transport</keyword>
<keyword evidence="9" id="KW-1185">Reference proteome</keyword>
<dbReference type="PANTHER" id="PTHR30614">
    <property type="entry name" value="MEMBRANE COMPONENT OF AMINO ACID ABC TRANSPORTER"/>
    <property type="match status" value="1"/>
</dbReference>
<dbReference type="AlphaFoldDB" id="A0A923LVB6"/>
<dbReference type="Pfam" id="PF00528">
    <property type="entry name" value="BPD_transp_1"/>
    <property type="match status" value="1"/>
</dbReference>
<feature type="domain" description="ABC transmembrane type-1" evidence="7">
    <location>
        <begin position="10"/>
        <end position="231"/>
    </location>
</feature>
<comment type="caution">
    <text evidence="8">The sequence shown here is derived from an EMBL/GenBank/DDBJ whole genome shotgun (WGS) entry which is preliminary data.</text>
</comment>
<keyword evidence="3" id="KW-0029">Amino-acid transport</keyword>
<keyword evidence="2 6" id="KW-0812">Transmembrane</keyword>
<dbReference type="RefSeq" id="WP_054328304.1">
    <property type="nucleotide sequence ID" value="NZ_JACOPL010000003.1"/>
</dbReference>
<dbReference type="SUPFAM" id="SSF161098">
    <property type="entry name" value="MetI-like"/>
    <property type="match status" value="1"/>
</dbReference>
<feature type="transmembrane region" description="Helical" evidence="6">
    <location>
        <begin position="20"/>
        <end position="39"/>
    </location>
</feature>
<dbReference type="InterPro" id="IPR035906">
    <property type="entry name" value="MetI-like_sf"/>
</dbReference>
<dbReference type="InterPro" id="IPR043429">
    <property type="entry name" value="ArtM/GltK/GlnP/TcyL/YhdX-like"/>
</dbReference>
<dbReference type="CDD" id="cd06261">
    <property type="entry name" value="TM_PBP2"/>
    <property type="match status" value="1"/>
</dbReference>
<evidence type="ECO:0000256" key="1">
    <source>
        <dbReference type="ARBA" id="ARBA00004141"/>
    </source>
</evidence>
<dbReference type="GO" id="GO:0005886">
    <property type="term" value="C:plasma membrane"/>
    <property type="evidence" value="ECO:0007669"/>
    <property type="project" value="UniProtKB-SubCell"/>
</dbReference>